<evidence type="ECO:0000313" key="1">
    <source>
        <dbReference type="EMBL" id="KAH6939224.1"/>
    </source>
</evidence>
<reference evidence="1" key="1">
    <citation type="submission" date="2020-05" db="EMBL/GenBank/DDBJ databases">
        <title>Large-scale comparative analyses of tick genomes elucidate their genetic diversity and vector capacities.</title>
        <authorList>
            <person name="Jia N."/>
            <person name="Wang J."/>
            <person name="Shi W."/>
            <person name="Du L."/>
            <person name="Sun Y."/>
            <person name="Zhan W."/>
            <person name="Jiang J."/>
            <person name="Wang Q."/>
            <person name="Zhang B."/>
            <person name="Ji P."/>
            <person name="Sakyi L.B."/>
            <person name="Cui X."/>
            <person name="Yuan T."/>
            <person name="Jiang B."/>
            <person name="Yang W."/>
            <person name="Lam T.T.-Y."/>
            <person name="Chang Q."/>
            <person name="Ding S."/>
            <person name="Wang X."/>
            <person name="Zhu J."/>
            <person name="Ruan X."/>
            <person name="Zhao L."/>
            <person name="Wei J."/>
            <person name="Que T."/>
            <person name="Du C."/>
            <person name="Cheng J."/>
            <person name="Dai P."/>
            <person name="Han X."/>
            <person name="Huang E."/>
            <person name="Gao Y."/>
            <person name="Liu J."/>
            <person name="Shao H."/>
            <person name="Ye R."/>
            <person name="Li L."/>
            <person name="Wei W."/>
            <person name="Wang X."/>
            <person name="Wang C."/>
            <person name="Yang T."/>
            <person name="Huo Q."/>
            <person name="Li W."/>
            <person name="Guo W."/>
            <person name="Chen H."/>
            <person name="Zhou L."/>
            <person name="Ni X."/>
            <person name="Tian J."/>
            <person name="Zhou Y."/>
            <person name="Sheng Y."/>
            <person name="Liu T."/>
            <person name="Pan Y."/>
            <person name="Xia L."/>
            <person name="Li J."/>
            <person name="Zhao F."/>
            <person name="Cao W."/>
        </authorList>
    </citation>
    <scope>NUCLEOTIDE SEQUENCE</scope>
    <source>
        <strain evidence="1">Hyas-2018</strain>
    </source>
</reference>
<dbReference type="EMBL" id="CM023482">
    <property type="protein sequence ID" value="KAH6939224.1"/>
    <property type="molecule type" value="Genomic_DNA"/>
</dbReference>
<evidence type="ECO:0000313" key="2">
    <source>
        <dbReference type="Proteomes" id="UP000821845"/>
    </source>
</evidence>
<protein>
    <submittedName>
        <fullName evidence="1">Uncharacterized protein</fullName>
    </submittedName>
</protein>
<proteinExistence type="predicted"/>
<accession>A0ACB7SZ79</accession>
<keyword evidence="2" id="KW-1185">Reference proteome</keyword>
<dbReference type="Proteomes" id="UP000821845">
    <property type="component" value="Chromosome 2"/>
</dbReference>
<sequence>MLKRSLRSASRVSCKLRALDLWISHTHSGLRRCHALHRRRVAGRSPSEERPLRHPVAVAWRRPCPCAAHSAVVVVQLLSAAATIFELAMRVPSRVFWATPTLVPALVRPGRSVSASHVAAGTDPQKPASRQESRSYAHWGPLRATAVMYTLADCATVWFYANRILSQRTTTERQLRNLRVENPEFSDVLSSLDIQSHRREKRRVTKKVKSFDAANYNSAGCSNTVVLATERNSVPEDTAAEAIPLHEIYLSEEMEDPEEHDSVTSEPQEQSEGSSSEQSNAEDDEWRPCRRKVVRRVNLQRSQATKLMWQRKRAAALLLQQQEKQQEQDECSPGVMGPSRSSGLTGTATTLDRQAADIRHSVKALAVSAASKCKSTAAQQQPPTRRRRFPAKASETASSGSSASGSRGRTKRMPSLNMTWQQRKLARLRLSRFKTRDPLSRAIFRRDPVRFSMCWSDTTLGSSFAGKPSLKPKEESNKSQKSSFLGLKPYHHISTHSAAGRAEIVEELATNEMEFSEVNARPYLERACRPKMFQKDESSGSEASEDDECDSTADAAEKMSDTDESDESVTELPPERPTLRPKLLQTSRSRSYSRSHSYSRPHSLSRAHLGEGRKQEAAPLVAAVKLEPKEPPSERRSRAKRLWWEQIKQLDLRLAGGGGGAPGTSPPSTSTEQHEDSGPTEDRNQYLARSLALLRCRQYRHDLIAQMDLQQRARPQRHYNARGVHIASNKDACDCLQPNCPGCHFPCPKCGSQKCGDECRCSRNYIYDQIEVDGYTNAVFVNTL</sequence>
<comment type="caution">
    <text evidence="1">The sequence shown here is derived from an EMBL/GenBank/DDBJ whole genome shotgun (WGS) entry which is preliminary data.</text>
</comment>
<organism evidence="1 2">
    <name type="scientific">Hyalomma asiaticum</name>
    <name type="common">Tick</name>
    <dbReference type="NCBI Taxonomy" id="266040"/>
    <lineage>
        <taxon>Eukaryota</taxon>
        <taxon>Metazoa</taxon>
        <taxon>Ecdysozoa</taxon>
        <taxon>Arthropoda</taxon>
        <taxon>Chelicerata</taxon>
        <taxon>Arachnida</taxon>
        <taxon>Acari</taxon>
        <taxon>Parasitiformes</taxon>
        <taxon>Ixodida</taxon>
        <taxon>Ixodoidea</taxon>
        <taxon>Ixodidae</taxon>
        <taxon>Hyalomminae</taxon>
        <taxon>Hyalomma</taxon>
    </lineage>
</organism>
<name>A0ACB7SZ79_HYAAI</name>
<gene>
    <name evidence="1" type="ORF">HPB50_016543</name>
</gene>